<dbReference type="Proteomes" id="UP000199657">
    <property type="component" value="Unassembled WGS sequence"/>
</dbReference>
<proteinExistence type="predicted"/>
<accession>A0A1H8RST2</accession>
<dbReference type="OrthoDB" id="8564384at2"/>
<evidence type="ECO:0000313" key="3">
    <source>
        <dbReference type="EMBL" id="SEO69412.1"/>
    </source>
</evidence>
<dbReference type="AlphaFoldDB" id="A0A1H8RST2"/>
<keyword evidence="4" id="KW-1185">Reference proteome</keyword>
<gene>
    <name evidence="3" type="ORF">SAMN04488052_102226</name>
</gene>
<reference evidence="3 4" key="1">
    <citation type="submission" date="2016-10" db="EMBL/GenBank/DDBJ databases">
        <authorList>
            <person name="de Groot N.N."/>
        </authorList>
    </citation>
    <scope>NUCLEOTIDE SEQUENCE [LARGE SCALE GENOMIC DNA]</scope>
    <source>
        <strain evidence="3 4">CGMCC 1.6291</strain>
    </source>
</reference>
<evidence type="ECO:0000313" key="4">
    <source>
        <dbReference type="Proteomes" id="UP000199657"/>
    </source>
</evidence>
<name>A0A1H8RST2_9GAMM</name>
<dbReference type="EMBL" id="FOEG01000002">
    <property type="protein sequence ID" value="SEO69412.1"/>
    <property type="molecule type" value="Genomic_DNA"/>
</dbReference>
<feature type="coiled-coil region" evidence="1">
    <location>
        <begin position="185"/>
        <end position="233"/>
    </location>
</feature>
<dbReference type="RefSeq" id="WP_091640808.1">
    <property type="nucleotide sequence ID" value="NZ_FOEG01000002.1"/>
</dbReference>
<protein>
    <submittedName>
        <fullName evidence="3">Uncharacterized protein</fullName>
    </submittedName>
</protein>
<keyword evidence="1" id="KW-0175">Coiled coil</keyword>
<organism evidence="3 4">
    <name type="scientific">Aquisalimonas asiatica</name>
    <dbReference type="NCBI Taxonomy" id="406100"/>
    <lineage>
        <taxon>Bacteria</taxon>
        <taxon>Pseudomonadati</taxon>
        <taxon>Pseudomonadota</taxon>
        <taxon>Gammaproteobacteria</taxon>
        <taxon>Chromatiales</taxon>
        <taxon>Ectothiorhodospiraceae</taxon>
        <taxon>Aquisalimonas</taxon>
    </lineage>
</organism>
<dbReference type="STRING" id="406100.SAMN04488052_102226"/>
<evidence type="ECO:0000256" key="1">
    <source>
        <dbReference type="SAM" id="Coils"/>
    </source>
</evidence>
<sequence length="317" mass="35469">MSKKAPETQQQDLQQAVQSAQLAGEQADRMELLQVDEAARASGYTEQRDLANQLLGQVQMANSFSKLATVVSLMKLDHVKKNKLYRALKGKKGVDADGSEIADVGTWDGYCRALGSSASKVDEDLRNLSEFGEQALEALGRAGVGYRELRKLRKIPSEERELIINGEAVRSGDKEAIAEMIDEMTQRHSKEKDQLKRQLSDTKQDLEAQRRVNEKKSQRVTELETQLERAAALSPDEREKELSRRLETTVASVCDALLEPEAVISEICQMDSAPRDLTHACAQVIARLRIRLDEVQARYQLPVVDLDFDDSWIDGEG</sequence>
<feature type="region of interest" description="Disordered" evidence="2">
    <location>
        <begin position="1"/>
        <end position="22"/>
    </location>
</feature>
<evidence type="ECO:0000256" key="2">
    <source>
        <dbReference type="SAM" id="MobiDB-lite"/>
    </source>
</evidence>
<feature type="compositionally biased region" description="Low complexity" evidence="2">
    <location>
        <begin position="9"/>
        <end position="22"/>
    </location>
</feature>